<dbReference type="InterPro" id="IPR051257">
    <property type="entry name" value="Diverse_CBS-Domain"/>
</dbReference>
<dbReference type="PANTHER" id="PTHR43080:SF2">
    <property type="entry name" value="CBS DOMAIN-CONTAINING PROTEIN"/>
    <property type="match status" value="1"/>
</dbReference>
<dbReference type="InterPro" id="IPR046342">
    <property type="entry name" value="CBS_dom_sf"/>
</dbReference>
<dbReference type="RefSeq" id="WP_089378145.1">
    <property type="nucleotide sequence ID" value="NZ_FZNX01000003.1"/>
</dbReference>
<dbReference type="SMART" id="SM00100">
    <property type="entry name" value="cNMP"/>
    <property type="match status" value="1"/>
</dbReference>
<dbReference type="PROSITE" id="PS51371">
    <property type="entry name" value="CBS"/>
    <property type="match status" value="2"/>
</dbReference>
<evidence type="ECO:0000313" key="5">
    <source>
        <dbReference type="EMBL" id="SNR58337.1"/>
    </source>
</evidence>
<dbReference type="SMART" id="SM00116">
    <property type="entry name" value="CBS"/>
    <property type="match status" value="2"/>
</dbReference>
<reference evidence="6" key="1">
    <citation type="submission" date="2017-06" db="EMBL/GenBank/DDBJ databases">
        <authorList>
            <person name="Varghese N."/>
            <person name="Submissions S."/>
        </authorList>
    </citation>
    <scope>NUCLEOTIDE SEQUENCE [LARGE SCALE GENOMIC DNA]</scope>
    <source>
        <strain evidence="6">DSM 27993</strain>
    </source>
</reference>
<organism evidence="5 6">
    <name type="scientific">Lutibacter flavus</name>
    <dbReference type="NCBI Taxonomy" id="691689"/>
    <lineage>
        <taxon>Bacteria</taxon>
        <taxon>Pseudomonadati</taxon>
        <taxon>Bacteroidota</taxon>
        <taxon>Flavobacteriia</taxon>
        <taxon>Flavobacteriales</taxon>
        <taxon>Flavobacteriaceae</taxon>
        <taxon>Lutibacter</taxon>
    </lineage>
</organism>
<feature type="domain" description="Cyclic nucleotide-binding" evidence="3">
    <location>
        <begin position="18"/>
        <end position="138"/>
    </location>
</feature>
<dbReference type="OrthoDB" id="9810963at2"/>
<accession>A0A238XHD6</accession>
<keyword evidence="1 2" id="KW-0129">CBS domain</keyword>
<dbReference type="GO" id="GO:0008773">
    <property type="term" value="F:[protein-PII] uridylyltransferase activity"/>
    <property type="evidence" value="ECO:0007669"/>
    <property type="project" value="InterPro"/>
</dbReference>
<protein>
    <submittedName>
        <fullName evidence="5">CBS domain-containing protein</fullName>
    </submittedName>
</protein>
<name>A0A238XHD6_9FLAO</name>
<dbReference type="SUPFAM" id="SSF54631">
    <property type="entry name" value="CBS-domain pair"/>
    <property type="match status" value="1"/>
</dbReference>
<dbReference type="Gene3D" id="2.60.120.10">
    <property type="entry name" value="Jelly Rolls"/>
    <property type="match status" value="1"/>
</dbReference>
<proteinExistence type="predicted"/>
<keyword evidence="6" id="KW-1185">Reference proteome</keyword>
<dbReference type="SUPFAM" id="SSF51206">
    <property type="entry name" value="cAMP-binding domain-like"/>
    <property type="match status" value="1"/>
</dbReference>
<dbReference type="Pfam" id="PF00571">
    <property type="entry name" value="CBS"/>
    <property type="match status" value="2"/>
</dbReference>
<dbReference type="AlphaFoldDB" id="A0A238XHD6"/>
<dbReference type="PROSITE" id="PS50042">
    <property type="entry name" value="CNMP_BINDING_3"/>
    <property type="match status" value="1"/>
</dbReference>
<dbReference type="InterPro" id="IPR005105">
    <property type="entry name" value="GlnD_Uridyltrans_N"/>
</dbReference>
<evidence type="ECO:0000259" key="4">
    <source>
        <dbReference type="PROSITE" id="PS51371"/>
    </source>
</evidence>
<dbReference type="InterPro" id="IPR000595">
    <property type="entry name" value="cNMP-bd_dom"/>
</dbReference>
<evidence type="ECO:0000256" key="2">
    <source>
        <dbReference type="PROSITE-ProRule" id="PRU00703"/>
    </source>
</evidence>
<dbReference type="Pfam" id="PF00027">
    <property type="entry name" value="cNMP_binding"/>
    <property type="match status" value="1"/>
</dbReference>
<feature type="domain" description="CBS" evidence="4">
    <location>
        <begin position="173"/>
        <end position="229"/>
    </location>
</feature>
<dbReference type="EMBL" id="FZNX01000003">
    <property type="protein sequence ID" value="SNR58337.1"/>
    <property type="molecule type" value="Genomic_DNA"/>
</dbReference>
<evidence type="ECO:0000256" key="1">
    <source>
        <dbReference type="ARBA" id="ARBA00023122"/>
    </source>
</evidence>
<dbReference type="CDD" id="cd00038">
    <property type="entry name" value="CAP_ED"/>
    <property type="match status" value="1"/>
</dbReference>
<feature type="domain" description="CBS" evidence="4">
    <location>
        <begin position="237"/>
        <end position="297"/>
    </location>
</feature>
<dbReference type="Proteomes" id="UP000198412">
    <property type="component" value="Unassembled WGS sequence"/>
</dbReference>
<evidence type="ECO:0000259" key="3">
    <source>
        <dbReference type="PROSITE" id="PS50042"/>
    </source>
</evidence>
<dbReference type="Gene3D" id="3.10.580.10">
    <property type="entry name" value="CBS-domain"/>
    <property type="match status" value="1"/>
</dbReference>
<sequence length="638" mass="72625">MKNTIAERILDFLKDYPPFNLLPKSTLLEIAKNVEIHYFEKDQIIFSQNDNPHKHFYIVYEGAIRLYRFGADKKHVIDICDEGDLFGLRPLIMKENYLMGAAANEESILYGIPIDLFNDIILNYPKVSQFLIASFATNTRDPFSDKHKGKLFANIKAIKKPETNFIEAQSAKYTRNPITCSSDITVQEAALTMTKNIINSIVVTDNKIPIGIITDKDMRTKIGTGLYKITDTAGDIMTKPVITFPENITVAEAQIARLKHKVSHLCITKDGTNTSELVGILSEHDLNLIQGNNPLLLIKEIKNAKDAETLKFIRSKAADLTKGYIEQEIPIYFVTKVISEINTAITKRAIELSINEIGSKPPVNYSWFAVGSQGRQEQLLMTDQDNALVFENVKEEQYDSVKAYFLKLATKVTEKLNIVGFDYCPANIMASNPKWCLSIDQWKQQFKEWIKDPIPEKILLSIIFFDFELIHGNQKLYDEMARSVLKFIKKNQIILSFLGKATLDNPPPLGFFKQFLVEQDGENKDNFDIKSRAIRPLVDAARIFSLYHGLQINNTIARFEKLMEVEPQNKDLFESCSNAFKILLTFRTSQGLANNDTGRYVDINSLSKADRLKLKSCFNPIKNVQEAIKLRFKTTQIG</sequence>
<dbReference type="InterPro" id="IPR000644">
    <property type="entry name" value="CBS_dom"/>
</dbReference>
<gene>
    <name evidence="5" type="ORF">SAMN04488111_1827</name>
</gene>
<dbReference type="PANTHER" id="PTHR43080">
    <property type="entry name" value="CBS DOMAIN-CONTAINING PROTEIN CBSX3, MITOCHONDRIAL"/>
    <property type="match status" value="1"/>
</dbReference>
<dbReference type="InterPro" id="IPR018821">
    <property type="entry name" value="DUF294_put_nucleoTrafse_sb-bd"/>
</dbReference>
<dbReference type="Pfam" id="PF10335">
    <property type="entry name" value="DUF294_C"/>
    <property type="match status" value="1"/>
</dbReference>
<dbReference type="InterPro" id="IPR018490">
    <property type="entry name" value="cNMP-bd_dom_sf"/>
</dbReference>
<evidence type="ECO:0000313" key="6">
    <source>
        <dbReference type="Proteomes" id="UP000198412"/>
    </source>
</evidence>
<dbReference type="InterPro" id="IPR014710">
    <property type="entry name" value="RmlC-like_jellyroll"/>
</dbReference>
<dbReference type="Pfam" id="PF03445">
    <property type="entry name" value="DUF294"/>
    <property type="match status" value="1"/>
</dbReference>
<dbReference type="CDD" id="cd05401">
    <property type="entry name" value="NT_GlnE_GlnD_like"/>
    <property type="match status" value="1"/>
</dbReference>